<name>A0AA38HEQ4_9TREE</name>
<feature type="region of interest" description="Disordered" evidence="2">
    <location>
        <begin position="304"/>
        <end position="330"/>
    </location>
</feature>
<dbReference type="EMBL" id="JAKWFO010000001">
    <property type="protein sequence ID" value="KAI9639205.1"/>
    <property type="molecule type" value="Genomic_DNA"/>
</dbReference>
<evidence type="ECO:0000256" key="1">
    <source>
        <dbReference type="ARBA" id="ARBA00005352"/>
    </source>
</evidence>
<comment type="caution">
    <text evidence="4">The sequence shown here is derived from an EMBL/GenBank/DDBJ whole genome shotgun (WGS) entry which is preliminary data.</text>
</comment>
<dbReference type="GO" id="GO:0016192">
    <property type="term" value="P:vesicle-mediated transport"/>
    <property type="evidence" value="ECO:0007669"/>
    <property type="project" value="InterPro"/>
</dbReference>
<evidence type="ECO:0000313" key="4">
    <source>
        <dbReference type="EMBL" id="KAI9639205.1"/>
    </source>
</evidence>
<dbReference type="Proteomes" id="UP001164286">
    <property type="component" value="Unassembled WGS sequence"/>
</dbReference>
<dbReference type="PANTHER" id="PTHR13056:SF0">
    <property type="entry name" value="VACUOLAR FUSION PROTEIN CCZ1 HOMOLOG-RELATED"/>
    <property type="match status" value="1"/>
</dbReference>
<protein>
    <recommendedName>
        <fullName evidence="3">CCZ1/INTU/HSP4 first Longin domain-containing protein</fullName>
    </recommendedName>
</protein>
<dbReference type="RefSeq" id="XP_052948982.1">
    <property type="nucleotide sequence ID" value="XM_053087785.1"/>
</dbReference>
<evidence type="ECO:0000256" key="2">
    <source>
        <dbReference type="SAM" id="MobiDB-lite"/>
    </source>
</evidence>
<accession>A0AA38HEQ4</accession>
<reference evidence="4" key="1">
    <citation type="journal article" date="2022" name="G3 (Bethesda)">
        <title>High quality genome of the basidiomycete yeast Dioszegia hungarica PDD-24b-2 isolated from cloud water.</title>
        <authorList>
            <person name="Jarrige D."/>
            <person name="Haridas S."/>
            <person name="Bleykasten-Grosshans C."/>
            <person name="Joly M."/>
            <person name="Nadalig T."/>
            <person name="Sancelme M."/>
            <person name="Vuilleumier S."/>
            <person name="Grigoriev I.V."/>
            <person name="Amato P."/>
            <person name="Bringel F."/>
        </authorList>
    </citation>
    <scope>NUCLEOTIDE SEQUENCE</scope>
    <source>
        <strain evidence="4">PDD-24b-2</strain>
    </source>
</reference>
<dbReference type="Pfam" id="PF19031">
    <property type="entry name" value="Intu_longin_1"/>
    <property type="match status" value="1"/>
</dbReference>
<dbReference type="GeneID" id="77726990"/>
<dbReference type="AlphaFoldDB" id="A0AA38HEQ4"/>
<comment type="similarity">
    <text evidence="1">Belongs to the CCZ1 family.</text>
</comment>
<keyword evidence="5" id="KW-1185">Reference proteome</keyword>
<organism evidence="4 5">
    <name type="scientific">Dioszegia hungarica</name>
    <dbReference type="NCBI Taxonomy" id="4972"/>
    <lineage>
        <taxon>Eukaryota</taxon>
        <taxon>Fungi</taxon>
        <taxon>Dikarya</taxon>
        <taxon>Basidiomycota</taxon>
        <taxon>Agaricomycotina</taxon>
        <taxon>Tremellomycetes</taxon>
        <taxon>Tremellales</taxon>
        <taxon>Bulleribasidiaceae</taxon>
        <taxon>Dioszegia</taxon>
    </lineage>
</organism>
<evidence type="ECO:0000259" key="3">
    <source>
        <dbReference type="Pfam" id="PF19031"/>
    </source>
</evidence>
<feature type="domain" description="CCZ1/INTU/HSP4 first Longin" evidence="3">
    <location>
        <begin position="46"/>
        <end position="161"/>
    </location>
</feature>
<gene>
    <name evidence="4" type="ORF">MKK02DRAFT_29311</name>
</gene>
<dbReference type="PANTHER" id="PTHR13056">
    <property type="entry name" value="VACUOLAR FUSION PROTEIN CCZ1 HOMOLOG-RELATED"/>
    <property type="match status" value="1"/>
</dbReference>
<evidence type="ECO:0000313" key="5">
    <source>
        <dbReference type="Proteomes" id="UP001164286"/>
    </source>
</evidence>
<dbReference type="InterPro" id="IPR013176">
    <property type="entry name" value="Ccz1"/>
</dbReference>
<proteinExistence type="inferred from homology"/>
<feature type="region of interest" description="Disordered" evidence="2">
    <location>
        <begin position="358"/>
        <end position="393"/>
    </location>
</feature>
<dbReference type="InterPro" id="IPR043987">
    <property type="entry name" value="CCZ1/INTU/HSP4_longin_1"/>
</dbReference>
<sequence length="581" mass="62617">MAPIAPITPPALNHLVIFNPSLKPPKPEVTQEDGERDRDLEDDLAQAAQILFYTSHAERDVSRDVMLRQVGLVKGLMSFTDMVAPGDDPGYWSVHSQRARMVVYSPEQDFFIYANVALSTIPPDPVKGGKGEPSANAQGLSDQMLIDCLRRGYDDFKLLHGPLPHLLSSPNLTATLDRFWTRFALQLESTVLTPHPDPLGLTTWFGGYPSSSADIELATTRAVDVFREDTALGDTHIGIVGKDGPISLPSANMALKRYLVNLVRASLPQEPIRQKELHIPGGQEDQARKSSWTGWVPTMAGLPGLSRSGTPTGRGHHVEPRAGGTKAGKASRWHGLGLGGLGESLGSVGQAFSLGGSRAGSGVAPVERRSAESLADPVDDTAAPSGPKHLKRTSISSVVQTAVSLPDLEAAQAEPELELVWDEKMVWIKEGEEYEERCLRWIIRDSFLLYIMLGSDSVSQPSTSSTLSLFSKLSSIFSTEDEAQSRPSSLANSAIFSDGISTTLTGPGLDPASALSLAELKHFLECDSGVSEVFARTAASRFVAAKQDEDGETYMLVGKRDASLVDADHAIKAFERARQTA</sequence>
<dbReference type="GO" id="GO:0035658">
    <property type="term" value="C:Mon1-Ccz1 complex"/>
    <property type="evidence" value="ECO:0007669"/>
    <property type="project" value="InterPro"/>
</dbReference>